<dbReference type="CDD" id="cd01461">
    <property type="entry name" value="vWA_interalpha_trypsin_inhibitor"/>
    <property type="match status" value="1"/>
</dbReference>
<dbReference type="GO" id="GO:0004867">
    <property type="term" value="F:serine-type endopeptidase inhibitor activity"/>
    <property type="evidence" value="ECO:0007669"/>
    <property type="project" value="UniProtKB-KW"/>
</dbReference>
<keyword evidence="6" id="KW-0722">Serine protease inhibitor</keyword>
<reference evidence="12" key="1">
    <citation type="submission" date="2025-08" db="UniProtKB">
        <authorList>
            <consortium name="Ensembl"/>
        </authorList>
    </citation>
    <scope>IDENTIFICATION</scope>
</reference>
<dbReference type="Proteomes" id="UP000694380">
    <property type="component" value="Unplaced"/>
</dbReference>
<feature type="signal peptide" evidence="9">
    <location>
        <begin position="1"/>
        <end position="25"/>
    </location>
</feature>
<dbReference type="InterPro" id="IPR036465">
    <property type="entry name" value="vWFA_dom_sf"/>
</dbReference>
<feature type="domain" description="VIT" evidence="11">
    <location>
        <begin position="18"/>
        <end position="147"/>
    </location>
</feature>
<name>A0A8C3P8T2_CHRPI</name>
<evidence type="ECO:0000256" key="7">
    <source>
        <dbReference type="ARBA" id="ARBA00023180"/>
    </source>
</evidence>
<dbReference type="Ensembl" id="ENSCPBT00000028763.1">
    <property type="protein sequence ID" value="ENSCPBP00000024411.1"/>
    <property type="gene ID" value="ENSCPBG00000017418.1"/>
</dbReference>
<organism evidence="12 13">
    <name type="scientific">Chrysemys picta bellii</name>
    <name type="common">Western painted turtle</name>
    <name type="synonym">Emys bellii</name>
    <dbReference type="NCBI Taxonomy" id="8478"/>
    <lineage>
        <taxon>Eukaryota</taxon>
        <taxon>Metazoa</taxon>
        <taxon>Chordata</taxon>
        <taxon>Craniata</taxon>
        <taxon>Vertebrata</taxon>
        <taxon>Euteleostomi</taxon>
        <taxon>Archelosauria</taxon>
        <taxon>Testudinata</taxon>
        <taxon>Testudines</taxon>
        <taxon>Cryptodira</taxon>
        <taxon>Durocryptodira</taxon>
        <taxon>Testudinoidea</taxon>
        <taxon>Emydidae</taxon>
        <taxon>Chrysemys</taxon>
    </lineage>
</organism>
<evidence type="ECO:0000256" key="8">
    <source>
        <dbReference type="SAM" id="MobiDB-lite"/>
    </source>
</evidence>
<evidence type="ECO:0000259" key="11">
    <source>
        <dbReference type="PROSITE" id="PS51468"/>
    </source>
</evidence>
<dbReference type="Pfam" id="PF08487">
    <property type="entry name" value="VIT"/>
    <property type="match status" value="1"/>
</dbReference>
<dbReference type="GO" id="GO:0005576">
    <property type="term" value="C:extracellular region"/>
    <property type="evidence" value="ECO:0007669"/>
    <property type="project" value="UniProtKB-SubCell"/>
</dbReference>
<feature type="region of interest" description="Disordered" evidence="8">
    <location>
        <begin position="664"/>
        <end position="811"/>
    </location>
</feature>
<comment type="subcellular location">
    <subcellularLocation>
        <location evidence="1">Secreted</location>
    </subcellularLocation>
</comment>
<dbReference type="SUPFAM" id="SSF53300">
    <property type="entry name" value="vWA-like"/>
    <property type="match status" value="1"/>
</dbReference>
<comment type="similarity">
    <text evidence="2">Belongs to the ITIH family.</text>
</comment>
<evidence type="ECO:0000259" key="10">
    <source>
        <dbReference type="PROSITE" id="PS50234"/>
    </source>
</evidence>
<feature type="region of interest" description="Disordered" evidence="8">
    <location>
        <begin position="629"/>
        <end position="649"/>
    </location>
</feature>
<evidence type="ECO:0000256" key="1">
    <source>
        <dbReference type="ARBA" id="ARBA00004613"/>
    </source>
</evidence>
<dbReference type="InterPro" id="IPR010600">
    <property type="entry name" value="ITI_HC_C"/>
</dbReference>
<dbReference type="SMART" id="SM00327">
    <property type="entry name" value="VWA"/>
    <property type="match status" value="1"/>
</dbReference>
<keyword evidence="5 9" id="KW-0732">Signal</keyword>
<evidence type="ECO:0000313" key="13">
    <source>
        <dbReference type="Proteomes" id="UP000694380"/>
    </source>
</evidence>
<dbReference type="InterPro" id="IPR002035">
    <property type="entry name" value="VWF_A"/>
</dbReference>
<keyword evidence="13" id="KW-1185">Reference proteome</keyword>
<dbReference type="GeneTree" id="ENSGT00940000162980"/>
<dbReference type="InterPro" id="IPR013694">
    <property type="entry name" value="VIT"/>
</dbReference>
<keyword evidence="3" id="KW-0964">Secreted</keyword>
<keyword evidence="7" id="KW-0325">Glycoprotein</keyword>
<evidence type="ECO:0000313" key="12">
    <source>
        <dbReference type="Ensembl" id="ENSCPBP00000024411.1"/>
    </source>
</evidence>
<dbReference type="Pfam" id="PF00092">
    <property type="entry name" value="VWA"/>
    <property type="match status" value="1"/>
</dbReference>
<reference evidence="12" key="2">
    <citation type="submission" date="2025-09" db="UniProtKB">
        <authorList>
            <consortium name="Ensembl"/>
        </authorList>
    </citation>
    <scope>IDENTIFICATION</scope>
</reference>
<keyword evidence="4" id="KW-0646">Protease inhibitor</keyword>
<dbReference type="PANTHER" id="PTHR10338:SF155">
    <property type="entry name" value="INTER-ALPHA-TRYPSIN INHIBITOR HEAVY CHAIN H6"/>
    <property type="match status" value="1"/>
</dbReference>
<gene>
    <name evidence="12" type="primary">ITIH6</name>
</gene>
<dbReference type="PROSITE" id="PS51468">
    <property type="entry name" value="VIT"/>
    <property type="match status" value="1"/>
</dbReference>
<dbReference type="SMART" id="SM00609">
    <property type="entry name" value="VIT"/>
    <property type="match status" value="1"/>
</dbReference>
<dbReference type="Gene3D" id="3.40.50.410">
    <property type="entry name" value="von Willebrand factor, type A domain"/>
    <property type="match status" value="1"/>
</dbReference>
<evidence type="ECO:0000256" key="9">
    <source>
        <dbReference type="SAM" id="SignalP"/>
    </source>
</evidence>
<evidence type="ECO:0000256" key="4">
    <source>
        <dbReference type="ARBA" id="ARBA00022690"/>
    </source>
</evidence>
<dbReference type="AlphaFoldDB" id="A0A8C3P8T2"/>
<evidence type="ECO:0000256" key="2">
    <source>
        <dbReference type="ARBA" id="ARBA00010158"/>
    </source>
</evidence>
<dbReference type="FunFam" id="3.40.50.410:FF:000013">
    <property type="entry name" value="inter-alpha-trypsin inhibitor heavy chain H2"/>
    <property type="match status" value="1"/>
</dbReference>
<dbReference type="GO" id="GO:0030212">
    <property type="term" value="P:hyaluronan metabolic process"/>
    <property type="evidence" value="ECO:0007669"/>
    <property type="project" value="InterPro"/>
</dbReference>
<dbReference type="InterPro" id="IPR050934">
    <property type="entry name" value="ITIH"/>
</dbReference>
<protein>
    <submittedName>
        <fullName evidence="12">Inter-alpha-trypsin inhibitor heavy chain family member 6</fullName>
    </submittedName>
</protein>
<proteinExistence type="inferred from homology"/>
<evidence type="ECO:0000256" key="6">
    <source>
        <dbReference type="ARBA" id="ARBA00022900"/>
    </source>
</evidence>
<sequence>MPMLRQPLLFSLGLLLCLQPAPSTGHPHIPELTMTSFSVRSTIVSRYASTRVRTDLSNPHAEPKEAIFDLDLPSSAFISNFTITINNKLYVAEVKEKHQAKKMYDEARRQGQTAAHVGTRDRETEKFRVSASVAAGSQVSFELSYEELLQRHLGKYQHAVSVRPQQVVGNLTVEVSISERTGIAYVHVLSLRTSRLLTNALRGDADVPLSTRVEKGSHCAWVVFTPTPQEQVAFSSSGILGDFVVQYDVAMPDVAGDVQIYNGYFVHYFAPRGLPPVQKNVVFVIDISGSMHGTKMKQTKKAMHIILSDLHPDDCFNIVTFSDTVHVWKAGRSILATAHNVRSAKDYVHRMEADGWTDINKALLEAASVLTQSTPEPSPRRIPLLIFLTDGEPTAGVTSGTRILANARQALGGSVSLFGLAFGDDADYGLLRRLALENRGVARRIYEDADATLQLAGFYDEIASPLLYDVALSYRDGADLTRTLFPHYFQGAELVVAGRLAPGATELHVEAAGHGHAGQLRLENDISANATEAAPFGCSPDLGQIGRFVQRLWAYFTIQELLRARFHSNDTAARRLLTEKATNLSLKYNFVTPVTSLVVVKPEEEESTTARATPGAPATPLTTTVAHRATKASRVTLAPGATSTSLPDGATKAAAALPNLARATPVPGASATSQGPSKLARAMPAPGTATASPAPPTAHGVTKAARATPGRAPQAGNPRATAHPPPSPGSATAPPSSQQEMPLQPATKRQPHPRTERAPFSWGTAAPPARTVTDTWTGNSTAATSPGPNATTPRAESKGPRGTPGATGSIPPAADLSQWLLLLPAESELLSAKDVAEEFVESLHPPAVYSFVAAKGEKGVLDYEDYSDLLEEQDGDTGMFQIWAWVRAGGRLGSFLWALSRCPLWSLWAAPAWPAVPMVLWREKRMGGGGGECSITQLAITLSSLPPPPAGVADLASAKFFTFSSSVDGDPHFVARLPGSPEILCFTLDGHPGDVLQLVTDPPSGLSVHGHLVGAPPRSGSADRPRTYLDAITVRVGPPRLRYVITVTLWGVALQGEGALDLPFGRPAWVSRPGLGVRVGPGTNMTLQLGAGLEFVVQRHRYSHPSPLQRDHLGFYVLDGSGLSAQAHGLLGQFQNADIRLQPGAGERPARLQRGGATVPATRVTKLLKDSPLPAHQAPCWLVKGSDVEALLGGAYSTFVVPHPLEA</sequence>
<feature type="chain" id="PRO_5034459365" evidence="9">
    <location>
        <begin position="26"/>
        <end position="1207"/>
    </location>
</feature>
<feature type="compositionally biased region" description="Polar residues" evidence="8">
    <location>
        <begin position="772"/>
        <end position="794"/>
    </location>
</feature>
<dbReference type="Pfam" id="PF06668">
    <property type="entry name" value="ITI_HC_C"/>
    <property type="match status" value="1"/>
</dbReference>
<dbReference type="PROSITE" id="PS50234">
    <property type="entry name" value="VWFA"/>
    <property type="match status" value="1"/>
</dbReference>
<accession>A0A8C3P8T2</accession>
<evidence type="ECO:0000256" key="3">
    <source>
        <dbReference type="ARBA" id="ARBA00022525"/>
    </source>
</evidence>
<feature type="domain" description="VWFA" evidence="10">
    <location>
        <begin position="280"/>
        <end position="462"/>
    </location>
</feature>
<evidence type="ECO:0000256" key="5">
    <source>
        <dbReference type="ARBA" id="ARBA00022729"/>
    </source>
</evidence>
<dbReference type="PANTHER" id="PTHR10338">
    <property type="entry name" value="INTER-ALPHA-TRYPSIN INHIBITOR HEAVY CHAIN FAMILY MEMBER"/>
    <property type="match status" value="1"/>
</dbReference>